<dbReference type="EMBL" id="JBHSCY010000001">
    <property type="protein sequence ID" value="MFC4267485.1"/>
    <property type="molecule type" value="Genomic_DNA"/>
</dbReference>
<dbReference type="SUPFAM" id="SSF55486">
    <property type="entry name" value="Metalloproteases ('zincins'), catalytic domain"/>
    <property type="match status" value="1"/>
</dbReference>
<dbReference type="SUPFAM" id="SSF49265">
    <property type="entry name" value="Fibronectin type III"/>
    <property type="match status" value="1"/>
</dbReference>
<organism evidence="3 4">
    <name type="scientific">Polaribacter marinivivus</name>
    <dbReference type="NCBI Taxonomy" id="1524260"/>
    <lineage>
        <taxon>Bacteria</taxon>
        <taxon>Pseudomonadati</taxon>
        <taxon>Bacteroidota</taxon>
        <taxon>Flavobacteriia</taxon>
        <taxon>Flavobacteriales</taxon>
        <taxon>Flavobacteriaceae</taxon>
    </lineage>
</organism>
<dbReference type="InterPro" id="IPR013783">
    <property type="entry name" value="Ig-like_fold"/>
</dbReference>
<keyword evidence="1" id="KW-0732">Signal</keyword>
<dbReference type="Gene3D" id="2.60.40.10">
    <property type="entry name" value="Immunoglobulins"/>
    <property type="match status" value="2"/>
</dbReference>
<dbReference type="Pfam" id="PF13583">
    <property type="entry name" value="Reprolysin_4"/>
    <property type="match status" value="1"/>
</dbReference>
<dbReference type="InterPro" id="IPR036116">
    <property type="entry name" value="FN3_sf"/>
</dbReference>
<dbReference type="Pfam" id="PF20009">
    <property type="entry name" value="GEVED"/>
    <property type="match status" value="1"/>
</dbReference>
<gene>
    <name evidence="3" type="ORF">ACFOWD_01095</name>
</gene>
<dbReference type="PANTHER" id="PTHR11905:SF159">
    <property type="entry name" value="ADAM METALLOPROTEASE"/>
    <property type="match status" value="1"/>
</dbReference>
<dbReference type="NCBIfam" id="TIGR04183">
    <property type="entry name" value="Por_Secre_tail"/>
    <property type="match status" value="1"/>
</dbReference>
<dbReference type="Gene3D" id="3.40.390.10">
    <property type="entry name" value="Collagenase (Catalytic Domain)"/>
    <property type="match status" value="1"/>
</dbReference>
<proteinExistence type="predicted"/>
<dbReference type="PANTHER" id="PTHR11905">
    <property type="entry name" value="ADAM A DISINTEGRIN AND METALLOPROTEASE DOMAIN"/>
    <property type="match status" value="1"/>
</dbReference>
<dbReference type="PROSITE" id="PS50853">
    <property type="entry name" value="FN3"/>
    <property type="match status" value="1"/>
</dbReference>
<evidence type="ECO:0000313" key="4">
    <source>
        <dbReference type="Proteomes" id="UP001595826"/>
    </source>
</evidence>
<name>A0ABV8R4V4_9FLAO</name>
<dbReference type="InterPro" id="IPR024079">
    <property type="entry name" value="MetalloPept_cat_dom_sf"/>
</dbReference>
<reference evidence="4" key="1">
    <citation type="journal article" date="2019" name="Int. J. Syst. Evol. Microbiol.">
        <title>The Global Catalogue of Microorganisms (GCM) 10K type strain sequencing project: providing services to taxonomists for standard genome sequencing and annotation.</title>
        <authorList>
            <consortium name="The Broad Institute Genomics Platform"/>
            <consortium name="The Broad Institute Genome Sequencing Center for Infectious Disease"/>
            <person name="Wu L."/>
            <person name="Ma J."/>
        </authorList>
    </citation>
    <scope>NUCLEOTIDE SEQUENCE [LARGE SCALE GENOMIC DNA]</scope>
    <source>
        <strain evidence="4">CECT 8655</strain>
    </source>
</reference>
<evidence type="ECO:0000256" key="1">
    <source>
        <dbReference type="ARBA" id="ARBA00022729"/>
    </source>
</evidence>
<evidence type="ECO:0000313" key="3">
    <source>
        <dbReference type="EMBL" id="MFC4267485.1"/>
    </source>
</evidence>
<feature type="domain" description="Fibronectin type-III" evidence="2">
    <location>
        <begin position="762"/>
        <end position="854"/>
    </location>
</feature>
<comment type="caution">
    <text evidence="3">The sequence shown here is derived from an EMBL/GenBank/DDBJ whole genome shotgun (WGS) entry which is preliminary data.</text>
</comment>
<dbReference type="Proteomes" id="UP001595826">
    <property type="component" value="Unassembled WGS sequence"/>
</dbReference>
<protein>
    <submittedName>
        <fullName evidence="3">Reprolysin-like metallopeptidase</fullName>
    </submittedName>
</protein>
<dbReference type="InterPro" id="IPR026444">
    <property type="entry name" value="Secre_tail"/>
</dbReference>
<dbReference type="InterPro" id="IPR045474">
    <property type="entry name" value="GEVED"/>
</dbReference>
<sequence>MNVRNPLFITFLILTMCVNTYSQNTWEQITKLDYKKNTNEIYSKKNFPKEYKLISLDVEAFTNGLNLKSKNAIKTIALPDANGDLKRFTIKETSTFEKGLQEKYPNIRSYTAKGIDDPTAIAKISIGTDGFHGTIYSGNHATVYIDPHSKDKKDYIVYSRLNLPKNEIDFKCMVEETVNEKVENTTFNRIVNDGKLRTYRIAIVTSGEYSQFHINRQNVPSTATDAVKKAAVLSAMNTSMTRINGVFEKDLGVNMVIVSNNDSIIFLDANTDNISDGSAGTMINETQTICDAQIGNANYDIGHIFSIGGAGLAGLGVVCVSGQKARGVTGISSPINDPYDIDYVAHELGHQFGATHTQNNSCNRTNSTAVEPGSGSTIMGYAGICSPNVFGAGNATGNSDDHFHTVSIAQMQNIIQTSGNCATLSDTNNATPTADAGNDYIIPKSTPFRLTGEATDADGINSLTYNWEQIDNEVGATMPPESTNAVGPMFRSLPSKTIPVRYFPDLSVIVAGKDGTWEVLPSVARDLNFAFTVRDNNSGGGSTARDDVKVTVADVPAFAVTSQQSSETWDVGSSQEITWSHTTTNTAPINCTLVNIKMSTDGGITFPIVLKANTPNDGSETIIVPNNASNNVRIMVEAVGNIFYNVNNSSITINSAPTFIVTNTSDVQSACNVAGQSASYSLNFDFVNGFSETVTLSAANEPFGAQVTFSPTTINADGNVMMTVSNLDGAIPIDYTINVTGTSNSITQTIGVALKVTTSSLNTVNLTSPADSDTGVATSAILTWEEETNAASYEVQVATDNGFNNIVSSGTVTTTNFTTSTLNESTTYFWRVKPKNTCTEGNFSSIYSFTTEGCTVCTSNGSLDFATSTTLVQFNTINNASGKTVPYTDYTSLSTSVKRGDSHDLSVSVNSDGNFRVQTKAWIDWNGDCVFDTSTEEYDLGGASNTPNGVTDMSPLSITIPATAKLGPIIMRISTKYTDPSPSPVDYPTACETGFDGEVEDYALIIEDATASLEDVSFNKFNLFPNPNTGNFTLMFETLDTSKTTLQLYDVRGRQLAEKIFRDTKAIFREEIQFNNLAKGLYLLKITNGNKQSARKLIIE</sequence>
<accession>A0ABV8R4V4</accession>
<keyword evidence="4" id="KW-1185">Reference proteome</keyword>
<evidence type="ECO:0000259" key="2">
    <source>
        <dbReference type="PROSITE" id="PS50853"/>
    </source>
</evidence>
<dbReference type="Pfam" id="PF18962">
    <property type="entry name" value="Por_Secre_tail"/>
    <property type="match status" value="1"/>
</dbReference>
<dbReference type="InterPro" id="IPR003961">
    <property type="entry name" value="FN3_dom"/>
</dbReference>
<dbReference type="RefSeq" id="WP_377407395.1">
    <property type="nucleotide sequence ID" value="NZ_JBHSCY010000001.1"/>
</dbReference>